<dbReference type="InterPro" id="IPR042095">
    <property type="entry name" value="SUMF_sf"/>
</dbReference>
<reference evidence="2" key="1">
    <citation type="submission" date="2022-10" db="EMBL/GenBank/DDBJ databases">
        <authorList>
            <person name="Chen Y."/>
            <person name="Dougan E. K."/>
            <person name="Chan C."/>
            <person name="Rhodes N."/>
            <person name="Thang M."/>
        </authorList>
    </citation>
    <scope>NUCLEOTIDE SEQUENCE</scope>
</reference>
<gene>
    <name evidence="2" type="ORF">C1SCF055_LOCUS25833</name>
</gene>
<sequence length="548" mass="61542">MVKVKGETVKLGKPRDFPTYGWDNEYGQRMVEVPDFEASKYMVSNGDFWQFVAAGGYSTQNYWSEDGWNWRKFRNMKWPFFWVQDGPQGSMQFKLRTIFEEIDMQWSWPVDVNYHEAKAYCAWKSEQDGRQGTEAYRVITEAEHHLIRHPEARPEKMVAVRDDPALRLGGMDFPTGASANANLAFASQSPVDAMPASPTGHHDAMGNAWEWTEDHFNPLENFEVHYTYDDFSTPCFDGRHHMIMGGSFASKSDNGASGFCRFHFRPHFLQHSGFRLVSSNSPAPARHLEQLNMQGEATADAAVSTSAAGTGAAVAGHAGYETQRLVDQYLGLHFPASGANEVDPILSHPNAPEHALRFPQRVAQLLLEVLGVDFSQAFIDAAERMRKGEAIRFKIPLEGGLEAEVTAQHEANVDAAARERVRFQTGDACRLKDQTAELGTFDGAVLANLLCRLPDPVACLDGLAALIRPNGAVVIVTPFSWLEDFTPKSKWLGGYEENGEAVHSKDQLQKLMEARGFTKLSQQKLPLVIREHQRKYQYIVPEATVWRR</sequence>
<evidence type="ECO:0000313" key="2">
    <source>
        <dbReference type="EMBL" id="CAI3999654.1"/>
    </source>
</evidence>
<reference evidence="3 4" key="2">
    <citation type="submission" date="2024-05" db="EMBL/GenBank/DDBJ databases">
        <authorList>
            <person name="Chen Y."/>
            <person name="Shah S."/>
            <person name="Dougan E. K."/>
            <person name="Thang M."/>
            <person name="Chan C."/>
        </authorList>
    </citation>
    <scope>NUCLEOTIDE SEQUENCE [LARGE SCALE GENOMIC DNA]</scope>
</reference>
<dbReference type="EMBL" id="CAMXCT020002666">
    <property type="protein sequence ID" value="CAL1153029.1"/>
    <property type="molecule type" value="Genomic_DNA"/>
</dbReference>
<dbReference type="AlphaFoldDB" id="A0A9P1CXQ3"/>
<evidence type="ECO:0000313" key="3">
    <source>
        <dbReference type="EMBL" id="CAL4786966.1"/>
    </source>
</evidence>
<feature type="domain" description="Sulfatase-modifying factor enzyme-like" evidence="1">
    <location>
        <begin position="1"/>
        <end position="277"/>
    </location>
</feature>
<dbReference type="InterPro" id="IPR029063">
    <property type="entry name" value="SAM-dependent_MTases_sf"/>
</dbReference>
<dbReference type="SUPFAM" id="SSF56436">
    <property type="entry name" value="C-type lectin-like"/>
    <property type="match status" value="1"/>
</dbReference>
<accession>A0A9P1CXQ3</accession>
<dbReference type="Gene3D" id="3.90.1580.10">
    <property type="entry name" value="paralog of FGE (formylglycine-generating enzyme)"/>
    <property type="match status" value="1"/>
</dbReference>
<dbReference type="PANTHER" id="PTHR23150">
    <property type="entry name" value="SULFATASE MODIFYING FACTOR 1, 2"/>
    <property type="match status" value="1"/>
</dbReference>
<comment type="caution">
    <text evidence="2">The sequence shown here is derived from an EMBL/GenBank/DDBJ whole genome shotgun (WGS) entry which is preliminary data.</text>
</comment>
<dbReference type="GO" id="GO:0120147">
    <property type="term" value="F:formylglycine-generating oxidase activity"/>
    <property type="evidence" value="ECO:0007669"/>
    <property type="project" value="TreeGrafter"/>
</dbReference>
<protein>
    <submittedName>
        <fullName evidence="3">Meiotically up-regulated gene 158 protein</fullName>
    </submittedName>
</protein>
<evidence type="ECO:0000259" key="1">
    <source>
        <dbReference type="Pfam" id="PF03781"/>
    </source>
</evidence>
<name>A0A9P1CXQ3_9DINO</name>
<dbReference type="Gene3D" id="3.40.50.150">
    <property type="entry name" value="Vaccinia Virus protein VP39"/>
    <property type="match status" value="1"/>
</dbReference>
<dbReference type="Pfam" id="PF13489">
    <property type="entry name" value="Methyltransf_23"/>
    <property type="match status" value="1"/>
</dbReference>
<organism evidence="2">
    <name type="scientific">Cladocopium goreaui</name>
    <dbReference type="NCBI Taxonomy" id="2562237"/>
    <lineage>
        <taxon>Eukaryota</taxon>
        <taxon>Sar</taxon>
        <taxon>Alveolata</taxon>
        <taxon>Dinophyceae</taxon>
        <taxon>Suessiales</taxon>
        <taxon>Symbiodiniaceae</taxon>
        <taxon>Cladocopium</taxon>
    </lineage>
</organism>
<keyword evidence="4" id="KW-1185">Reference proteome</keyword>
<dbReference type="InterPro" id="IPR051043">
    <property type="entry name" value="Sulfatase_Mod_Factor_Kinase"/>
</dbReference>
<evidence type="ECO:0000313" key="4">
    <source>
        <dbReference type="Proteomes" id="UP001152797"/>
    </source>
</evidence>
<dbReference type="EMBL" id="CAMXCT030002666">
    <property type="protein sequence ID" value="CAL4786966.1"/>
    <property type="molecule type" value="Genomic_DNA"/>
</dbReference>
<dbReference type="Proteomes" id="UP001152797">
    <property type="component" value="Unassembled WGS sequence"/>
</dbReference>
<dbReference type="InterPro" id="IPR005532">
    <property type="entry name" value="SUMF_dom"/>
</dbReference>
<dbReference type="EMBL" id="CAMXCT010002666">
    <property type="protein sequence ID" value="CAI3999654.1"/>
    <property type="molecule type" value="Genomic_DNA"/>
</dbReference>
<dbReference type="PANTHER" id="PTHR23150:SF26">
    <property type="entry name" value="GENERIC METHYLTRANSFERASE"/>
    <property type="match status" value="1"/>
</dbReference>
<dbReference type="OrthoDB" id="424149at2759"/>
<proteinExistence type="predicted"/>
<dbReference type="InterPro" id="IPR016187">
    <property type="entry name" value="CTDL_fold"/>
</dbReference>
<dbReference type="SUPFAM" id="SSF53335">
    <property type="entry name" value="S-adenosyl-L-methionine-dependent methyltransferases"/>
    <property type="match status" value="1"/>
</dbReference>
<dbReference type="Pfam" id="PF03781">
    <property type="entry name" value="FGE-sulfatase"/>
    <property type="match status" value="1"/>
</dbReference>